<evidence type="ECO:0000313" key="8">
    <source>
        <dbReference type="Proteomes" id="UP000254141"/>
    </source>
</evidence>
<dbReference type="Pfam" id="PF20155">
    <property type="entry name" value="TMP_3"/>
    <property type="match status" value="1"/>
</dbReference>
<dbReference type="Proteomes" id="UP000254141">
    <property type="component" value="Unassembled WGS sequence"/>
</dbReference>
<dbReference type="AlphaFoldDB" id="A0A378AB71"/>
<protein>
    <submittedName>
        <fullName evidence="7">Phage tail length tape-measure protein 1</fullName>
    </submittedName>
</protein>
<evidence type="ECO:0000259" key="4">
    <source>
        <dbReference type="Pfam" id="PF09718"/>
    </source>
</evidence>
<name>A0A378AB71_KLEPN</name>
<dbReference type="InterPro" id="IPR006431">
    <property type="entry name" value="Phage_tape_meas_C"/>
</dbReference>
<feature type="coiled-coil region" evidence="1">
    <location>
        <begin position="508"/>
        <end position="568"/>
    </location>
</feature>
<feature type="region of interest" description="Disordered" evidence="2">
    <location>
        <begin position="696"/>
        <end position="720"/>
    </location>
</feature>
<feature type="coiled-coil region" evidence="1">
    <location>
        <begin position="602"/>
        <end position="636"/>
    </location>
</feature>
<organism evidence="7 9">
    <name type="scientific">Klebsiella pneumoniae</name>
    <dbReference type="NCBI Taxonomy" id="573"/>
    <lineage>
        <taxon>Bacteria</taxon>
        <taxon>Pseudomonadati</taxon>
        <taxon>Pseudomonadota</taxon>
        <taxon>Gammaproteobacteria</taxon>
        <taxon>Enterobacterales</taxon>
        <taxon>Enterobacteriaceae</taxon>
        <taxon>Klebsiella/Raoultella group</taxon>
        <taxon>Klebsiella</taxon>
        <taxon>Klebsiella pneumoniae complex</taxon>
    </lineage>
</organism>
<evidence type="ECO:0000256" key="2">
    <source>
        <dbReference type="SAM" id="MobiDB-lite"/>
    </source>
</evidence>
<evidence type="ECO:0000259" key="5">
    <source>
        <dbReference type="Pfam" id="PF20155"/>
    </source>
</evidence>
<feature type="compositionally biased region" description="Basic and acidic residues" evidence="2">
    <location>
        <begin position="703"/>
        <end position="720"/>
    </location>
</feature>
<dbReference type="NCBIfam" id="TIGR01541">
    <property type="entry name" value="tape_meas_lam_C"/>
    <property type="match status" value="1"/>
</dbReference>
<evidence type="ECO:0000256" key="1">
    <source>
        <dbReference type="SAM" id="Coils"/>
    </source>
</evidence>
<feature type="domain" description="Tape measure protein N-terminal" evidence="5">
    <location>
        <begin position="79"/>
        <end position="269"/>
    </location>
</feature>
<reference evidence="8 9" key="1">
    <citation type="submission" date="2018-06" db="EMBL/GenBank/DDBJ databases">
        <authorList>
            <consortium name="Pathogen Informatics"/>
            <person name="Doyle S."/>
        </authorList>
    </citation>
    <scope>NUCLEOTIDE SEQUENCE [LARGE SCALE GENOMIC DNA]</scope>
    <source>
        <strain evidence="6 8">NCTC5051</strain>
        <strain evidence="7 9">NCTC5053</strain>
    </source>
</reference>
<gene>
    <name evidence="6" type="ORF">NCTC5051_01964</name>
    <name evidence="7" type="ORF">NCTC5053_01758</name>
</gene>
<dbReference type="Pfam" id="PF06120">
    <property type="entry name" value="Phage_HK97_TLTM"/>
    <property type="match status" value="1"/>
</dbReference>
<dbReference type="InterPro" id="IPR009302">
    <property type="entry name" value="Tail_length_tape_measure"/>
</dbReference>
<feature type="domain" description="Bacteriophage tail tape measure C-terminal" evidence="4">
    <location>
        <begin position="938"/>
        <end position="1022"/>
    </location>
</feature>
<dbReference type="NCBIfam" id="TIGR02675">
    <property type="entry name" value="tape_meas_nterm"/>
    <property type="match status" value="1"/>
</dbReference>
<dbReference type="InterPro" id="IPR013491">
    <property type="entry name" value="Tape_meas_N"/>
</dbReference>
<feature type="region of interest" description="Disordered" evidence="2">
    <location>
        <begin position="1176"/>
        <end position="1202"/>
    </location>
</feature>
<feature type="coiled-coil region" evidence="1">
    <location>
        <begin position="772"/>
        <end position="834"/>
    </location>
</feature>
<dbReference type="EMBL" id="UGMN01000004">
    <property type="protein sequence ID" value="STV04123.1"/>
    <property type="molecule type" value="Genomic_DNA"/>
</dbReference>
<evidence type="ECO:0000313" key="9">
    <source>
        <dbReference type="Proteomes" id="UP000254387"/>
    </source>
</evidence>
<dbReference type="Proteomes" id="UP000254387">
    <property type="component" value="Unassembled WGS sequence"/>
</dbReference>
<accession>A0A378AB71</accession>
<dbReference type="EMBL" id="UGLU01000001">
    <property type="protein sequence ID" value="STU50359.1"/>
    <property type="molecule type" value="Genomic_DNA"/>
</dbReference>
<evidence type="ECO:0000313" key="6">
    <source>
        <dbReference type="EMBL" id="STU50359.1"/>
    </source>
</evidence>
<evidence type="ECO:0000313" key="7">
    <source>
        <dbReference type="EMBL" id="STV04123.1"/>
    </source>
</evidence>
<keyword evidence="1" id="KW-0175">Coiled coil</keyword>
<feature type="compositionally biased region" description="Polar residues" evidence="2">
    <location>
        <begin position="1176"/>
        <end position="1186"/>
    </location>
</feature>
<dbReference type="Pfam" id="PF09718">
    <property type="entry name" value="Tape_meas_lam_C"/>
    <property type="match status" value="1"/>
</dbReference>
<evidence type="ECO:0000259" key="3">
    <source>
        <dbReference type="Pfam" id="PF06120"/>
    </source>
</evidence>
<sequence>MATLRELIIKVSANSQSFQTEIARASRMGQDYYKTMQNGGRQAAVAAKESQKALSELTDGFASAGRAATAAAAAFATGKLVQIADQWNSVNARLKQASVSTNDFTLSQTRLMAISQSTGTAFTDNANLFSRAAASMREFGYSSDEVLKITEAVSTGLKLSGASTEEAGSVITQFSQALAQGVLRGEEFNAVNEAGDRVIRALAAGMGVARKDLKAMADQGQLTIDKVVPALISQLGVLQGEFSSLPPTVSGSMQKVTNSFMAWVGGVNQATGATDALSGGLDGLAGTLDSLTSSAVSGALSDVADNMSLITTAAGGLVGIGLARYLGGIVTSASSATGALISAAKSEVALAVAQEKAAQSSVAASRAAVYRAQQALQSAKSADVQAAQQERVTAAEARVTAAQGRLTTALATGTAAEKVRARTALERAQAGLVAAKNADAQAIAERKLAAAQSALGRNIAGRVSAQNNLNSVTSVGTRLMSGALGLIGGIPGLVMLGAGAWYAVYQNQEQARKSAQEYANTIQEVSDRSKTMTLTEASDNEDKARKSLKEQNRLISEQSSKVKALKEDIAGYQYMLANRGPTTSGGFMINHLTSVEAATKGLASATESLAVEQERLTQLQDKAQEIQRVLEGIEHRRVVLIRQQAAKQNAAYQSLIIMNGQHTEFNRLLGLGNNLLMARQALVNAPMLMPQADLTSQQANALEKSRRDLDLSKRKGEDKERTRLGYAADDLGLTNEPQFYKARQEFINNGIAEWRNIESNKPTRKAPKSEEVKAAEKTEDVYKRLIKQQEEQIALGSQNTELAKMKYQVTQGELASLEQAKKEIILQNAALIDQKNIAEQLQSFREGLADSNAAARDRGNIDFLGAGMGDKARDRMKEMEDIRTDFRKQQDELQRDFNKKQISDDQYKQQTEALQAALAERLAIQEDYYKKTDEQQSDWRTGISDSLMNYADQASDLSSMAATATSEILDATTNSISNNLTNVLTGAASFKDGMSNIFSSLGETVIKTLIQMATQALITKAIMASFGGGAGGLFGSLFGGASGAASSGTAIQSAGANFSFNALGGVYDSPSLSAYSNGVYSTPQYFAFAKGAGVFGEAGPEAIMPLTRGADGSLGVKAVGRESPAVQNAARQQQERQLLSTGDINVNYHLTGKPDDVMMQTLDAHGRRLAKQIKSELTSDVNNPQNAFGRALYSNLQPKKPR</sequence>
<proteinExistence type="predicted"/>
<feature type="domain" description="Tail length tape measure" evidence="3">
    <location>
        <begin position="466"/>
        <end position="758"/>
    </location>
</feature>